<proteinExistence type="predicted"/>
<comment type="caution">
    <text evidence="3">The sequence shown here is derived from an EMBL/GenBank/DDBJ whole genome shotgun (WGS) entry which is preliminary data.</text>
</comment>
<name>D9PN44_9ZZZZ</name>
<evidence type="ECO:0000313" key="3">
    <source>
        <dbReference type="EMBL" id="EFK95015.1"/>
    </source>
</evidence>
<feature type="compositionally biased region" description="Polar residues" evidence="1">
    <location>
        <begin position="1"/>
        <end position="17"/>
    </location>
</feature>
<gene>
    <name evidence="3" type="ORF">LDC_2973</name>
</gene>
<sequence>MLKNNSLTPNKDVNQVPDNKAEPKTTVIDPYNKKIINFKKRIIFALTAFAIILAVMLAFNFYGNASKENDAEQIAIIEGQISDLRNKSAGTEAKINDAKKFKLLWMNANKQKKNFDGIKVADITNDFNSLAEKNNITKHSITLSVPDVLKEGVYKLQTLDVNLINCSMSFDALTDREALDFIESFISGLPGYVVINDLSIKKTRKEGYSSQDLVDISSGKFPNLISGKVNFSWYFLKRKPKSLQNAS</sequence>
<accession>D9PN44</accession>
<keyword evidence="2" id="KW-0472">Membrane</keyword>
<keyword evidence="2" id="KW-1133">Transmembrane helix</keyword>
<feature type="region of interest" description="Disordered" evidence="1">
    <location>
        <begin position="1"/>
        <end position="24"/>
    </location>
</feature>
<evidence type="ECO:0000256" key="2">
    <source>
        <dbReference type="SAM" id="Phobius"/>
    </source>
</evidence>
<reference evidence="3" key="2">
    <citation type="journal article" date="2011" name="Microb. Ecol.">
        <title>Taxonomic and Functional Metagenomic Profiling of the Microbial Community in the Anoxic Sediment of a Sub-saline Shallow Lake (Laguna de Carrizo, Central Spain).</title>
        <authorList>
            <person name="Ferrer M."/>
            <person name="Guazzaroni M.E."/>
            <person name="Richter M."/>
            <person name="Garcia-Salamanca A."/>
            <person name="Yarza P."/>
            <person name="Suarez-Suarez A."/>
            <person name="Solano J."/>
            <person name="Alcaide M."/>
            <person name="van Dillewijn P."/>
            <person name="Molina-Henares M.A."/>
            <person name="Lopez-Cortes N."/>
            <person name="Al-Ramahi Y."/>
            <person name="Guerrero C."/>
            <person name="Acosta A."/>
            <person name="de Eugenio L.I."/>
            <person name="Martinez V."/>
            <person name="Marques S."/>
            <person name="Rojo F."/>
            <person name="Santero E."/>
            <person name="Genilloud O."/>
            <person name="Perez-Perez J."/>
            <person name="Rossello-Mora R."/>
            <person name="Ramos J.L."/>
        </authorList>
    </citation>
    <scope>NUCLEOTIDE SEQUENCE</scope>
</reference>
<dbReference type="AlphaFoldDB" id="D9PN44"/>
<feature type="transmembrane region" description="Helical" evidence="2">
    <location>
        <begin position="42"/>
        <end position="62"/>
    </location>
</feature>
<reference evidence="3" key="1">
    <citation type="submission" date="2010-07" db="EMBL/GenBank/DDBJ databases">
        <authorList>
            <consortium name="CONSOLIDER consortium CSD2007-00005"/>
            <person name="Guazzaroni M.-E."/>
            <person name="Richter M."/>
            <person name="Garcia-Salamanca A."/>
            <person name="Yarza P."/>
            <person name="Ferrer M."/>
        </authorList>
    </citation>
    <scope>NUCLEOTIDE SEQUENCE</scope>
</reference>
<protein>
    <submittedName>
        <fullName evidence="3">Uncharacterized protein</fullName>
    </submittedName>
</protein>
<dbReference type="EMBL" id="ADZX01000917">
    <property type="protein sequence ID" value="EFK95015.1"/>
    <property type="molecule type" value="Genomic_DNA"/>
</dbReference>
<organism evidence="3">
    <name type="scientific">sediment metagenome</name>
    <dbReference type="NCBI Taxonomy" id="749907"/>
    <lineage>
        <taxon>unclassified sequences</taxon>
        <taxon>metagenomes</taxon>
        <taxon>ecological metagenomes</taxon>
    </lineage>
</organism>
<evidence type="ECO:0000256" key="1">
    <source>
        <dbReference type="SAM" id="MobiDB-lite"/>
    </source>
</evidence>
<keyword evidence="2" id="KW-0812">Transmembrane</keyword>